<organism evidence="1 2">
    <name type="scientific">Sclerotinia nivalis</name>
    <dbReference type="NCBI Taxonomy" id="352851"/>
    <lineage>
        <taxon>Eukaryota</taxon>
        <taxon>Fungi</taxon>
        <taxon>Dikarya</taxon>
        <taxon>Ascomycota</taxon>
        <taxon>Pezizomycotina</taxon>
        <taxon>Leotiomycetes</taxon>
        <taxon>Helotiales</taxon>
        <taxon>Sclerotiniaceae</taxon>
        <taxon>Sclerotinia</taxon>
    </lineage>
</organism>
<dbReference type="EMBL" id="JAPEIS010000005">
    <property type="protein sequence ID" value="KAJ8065895.1"/>
    <property type="molecule type" value="Genomic_DNA"/>
</dbReference>
<sequence length="65" mass="7838">MACSYHEKYLKDDRGEHVLNSDRQRVEMEEFQRDASGKYTKKGKAPIVEDGILVWEKVRIRWKWP</sequence>
<accession>A0A9X0DKP7</accession>
<evidence type="ECO:0000313" key="1">
    <source>
        <dbReference type="EMBL" id="KAJ8065895.1"/>
    </source>
</evidence>
<comment type="caution">
    <text evidence="1">The sequence shown here is derived from an EMBL/GenBank/DDBJ whole genome shotgun (WGS) entry which is preliminary data.</text>
</comment>
<name>A0A9X0DKP7_9HELO</name>
<proteinExistence type="predicted"/>
<gene>
    <name evidence="1" type="ORF">OCU04_004996</name>
</gene>
<protein>
    <submittedName>
        <fullName evidence="1">Uncharacterized protein</fullName>
    </submittedName>
</protein>
<reference evidence="1" key="1">
    <citation type="submission" date="2022-11" db="EMBL/GenBank/DDBJ databases">
        <title>Genome Resource of Sclerotinia nivalis Strain SnTB1, a Plant Pathogen Isolated from American Ginseng.</title>
        <authorList>
            <person name="Fan S."/>
        </authorList>
    </citation>
    <scope>NUCLEOTIDE SEQUENCE</scope>
    <source>
        <strain evidence="1">SnTB1</strain>
    </source>
</reference>
<evidence type="ECO:0000313" key="2">
    <source>
        <dbReference type="Proteomes" id="UP001152300"/>
    </source>
</evidence>
<dbReference type="OrthoDB" id="10495314at2759"/>
<keyword evidence="2" id="KW-1185">Reference proteome</keyword>
<dbReference type="Proteomes" id="UP001152300">
    <property type="component" value="Unassembled WGS sequence"/>
</dbReference>
<dbReference type="AlphaFoldDB" id="A0A9X0DKP7"/>